<evidence type="ECO:0000256" key="3">
    <source>
        <dbReference type="ARBA" id="ARBA00022741"/>
    </source>
</evidence>
<dbReference type="Proteomes" id="UP000518266">
    <property type="component" value="Unassembled WGS sequence"/>
</dbReference>
<evidence type="ECO:0000259" key="7">
    <source>
        <dbReference type="Pfam" id="PF00009"/>
    </source>
</evidence>
<keyword evidence="3" id="KW-0547">Nucleotide-binding</keyword>
<feature type="region of interest" description="Disordered" evidence="6">
    <location>
        <begin position="935"/>
        <end position="958"/>
    </location>
</feature>
<evidence type="ECO:0000256" key="1">
    <source>
        <dbReference type="ARBA" id="ARBA00007249"/>
    </source>
</evidence>
<keyword evidence="10" id="KW-1185">Reference proteome</keyword>
<dbReference type="PANTHER" id="PTHR43721:SF9">
    <property type="entry name" value="GTP-BINDING PROTEIN 1"/>
    <property type="match status" value="1"/>
</dbReference>
<dbReference type="InterPro" id="IPR009000">
    <property type="entry name" value="Transl_B-barrel_sf"/>
</dbReference>
<reference evidence="9 10" key="1">
    <citation type="submission" date="2020-03" db="EMBL/GenBank/DDBJ databases">
        <title>Dissostichus mawsoni Genome sequencing and assembly.</title>
        <authorList>
            <person name="Park H."/>
        </authorList>
    </citation>
    <scope>NUCLEOTIDE SEQUENCE [LARGE SCALE GENOMIC DNA]</scope>
    <source>
        <strain evidence="9">DM0001</strain>
        <tissue evidence="9">Muscle</tissue>
    </source>
</reference>
<protein>
    <recommendedName>
        <fullName evidence="2">GTP-binding protein 1</fullName>
    </recommendedName>
</protein>
<dbReference type="FunFam" id="2.40.30.10:FF:000014">
    <property type="entry name" value="Probable GTP-binding protein 1"/>
    <property type="match status" value="1"/>
</dbReference>
<proteinExistence type="inferred from homology"/>
<evidence type="ECO:0000256" key="5">
    <source>
        <dbReference type="ARBA" id="ARBA00025630"/>
    </source>
</evidence>
<dbReference type="InterPro" id="IPR009001">
    <property type="entry name" value="Transl_elong_EF1A/Init_IF2_C"/>
</dbReference>
<feature type="compositionally biased region" description="Polar residues" evidence="6">
    <location>
        <begin position="946"/>
        <end position="958"/>
    </location>
</feature>
<dbReference type="FunFam" id="2.40.30.10:FF:000028">
    <property type="entry name" value="GTP-binding protein 1,-like"/>
    <property type="match status" value="1"/>
</dbReference>
<dbReference type="InterPro" id="IPR027417">
    <property type="entry name" value="P-loop_NTPase"/>
</dbReference>
<dbReference type="SUPFAM" id="SSF52540">
    <property type="entry name" value="P-loop containing nucleoside triphosphate hydrolases"/>
    <property type="match status" value="1"/>
</dbReference>
<dbReference type="CDD" id="cd03694">
    <property type="entry name" value="GTPBP_II"/>
    <property type="match status" value="1"/>
</dbReference>
<evidence type="ECO:0000313" key="9">
    <source>
        <dbReference type="EMBL" id="KAF3852873.1"/>
    </source>
</evidence>
<name>A0A7J5YUJ2_DISMA</name>
<dbReference type="GO" id="GO:0005525">
    <property type="term" value="F:GTP binding"/>
    <property type="evidence" value="ECO:0007669"/>
    <property type="project" value="UniProtKB-KW"/>
</dbReference>
<accession>A0A7J5YUJ2</accession>
<gene>
    <name evidence="9" type="ORF">F7725_006228</name>
</gene>
<dbReference type="PANTHER" id="PTHR43721">
    <property type="entry name" value="ELONGATION FACTOR TU-RELATED"/>
    <property type="match status" value="1"/>
</dbReference>
<evidence type="ECO:0000256" key="4">
    <source>
        <dbReference type="ARBA" id="ARBA00023134"/>
    </source>
</evidence>
<evidence type="ECO:0000256" key="2">
    <source>
        <dbReference type="ARBA" id="ARBA00015364"/>
    </source>
</evidence>
<dbReference type="OrthoDB" id="248233at2759"/>
<evidence type="ECO:0000313" key="10">
    <source>
        <dbReference type="Proteomes" id="UP000518266"/>
    </source>
</evidence>
<dbReference type="CDD" id="cd03708">
    <property type="entry name" value="GTPBP_III"/>
    <property type="match status" value="1"/>
</dbReference>
<dbReference type="InterPro" id="IPR004161">
    <property type="entry name" value="EFTu-like_2"/>
</dbReference>
<comment type="caution">
    <text evidence="9">The sequence shown here is derived from an EMBL/GenBank/DDBJ whole genome shotgun (WGS) entry which is preliminary data.</text>
</comment>
<comment type="similarity">
    <text evidence="1">Belongs to the TRAFAC class translation factor GTPase superfamily. Classic translation factor GTPase family. EF-Tu/EF-1A subfamily.</text>
</comment>
<dbReference type="SUPFAM" id="SSF50447">
    <property type="entry name" value="Translation proteins"/>
    <property type="match status" value="1"/>
</dbReference>
<dbReference type="InterPro" id="IPR000795">
    <property type="entry name" value="T_Tr_GTP-bd_dom"/>
</dbReference>
<keyword evidence="4" id="KW-0342">GTP-binding</keyword>
<dbReference type="Pfam" id="PF03144">
    <property type="entry name" value="GTP_EFTU_D2"/>
    <property type="match status" value="1"/>
</dbReference>
<dbReference type="SUPFAM" id="SSF50465">
    <property type="entry name" value="EF-Tu/eEF-1alpha/eIF2-gamma C-terminal domain"/>
    <property type="match status" value="1"/>
</dbReference>
<organism evidence="9 10">
    <name type="scientific">Dissostichus mawsoni</name>
    <name type="common">Antarctic cod</name>
    <dbReference type="NCBI Taxonomy" id="36200"/>
    <lineage>
        <taxon>Eukaryota</taxon>
        <taxon>Metazoa</taxon>
        <taxon>Chordata</taxon>
        <taxon>Craniata</taxon>
        <taxon>Vertebrata</taxon>
        <taxon>Euteleostomi</taxon>
        <taxon>Actinopterygii</taxon>
        <taxon>Neopterygii</taxon>
        <taxon>Teleostei</taxon>
        <taxon>Neoteleostei</taxon>
        <taxon>Acanthomorphata</taxon>
        <taxon>Eupercaria</taxon>
        <taxon>Perciformes</taxon>
        <taxon>Notothenioidei</taxon>
        <taxon>Nototheniidae</taxon>
        <taxon>Dissostichus</taxon>
    </lineage>
</organism>
<sequence>MASLEETEPTTEPEKCPDVTPVESIVPACMFAPDRDCAEDPCGEEGLEDGEGTNGDTGDHLDLSNKLVLVSPTGQQYDSLLRHLREQIDEGCGETIYVVGMGSDGGDYGLDDKDMEASVATVRSLCEQIETDLIFLRERPDAGGKIRDYLIRRRVGEEDFLESTLLGVLTHGELDNGRGFARQKLFRHKHEMESGRTSSVGNDILGFDKEGEVVNKPDSHGGGLDWTKICEKSSKVITFIDLAGHEKYLKTTVFGMTGHLPDFCMLMVGSNAGIVGMTKEHLGLALALNVPVFVVEDPRVGPEQRRRHRDGVQLQLREDVSHLPDLQCDGENMELLKMFLNLLSSRTYFNNDEPAEFQIDDTYSVPLILYTDEIEICNPLGSHASVNKLLMVYYTLGNIDPKFRSKLAAIRLLAIAKANDIDQIDKDLKLLYNGVKIQTQNGEMDLFGALISLCGDTLAQHELAGFKEGVGFAYSKCRHCECTFEDMQINFNEQSFTKRTVEKHIRQCIEIERASTEFLKSALKTTYGINRKSKLVEFPAFDLIQQTPQDIMHIILEGVAPMEIKCVLKYLILSGQMELDIFNSAMQSFPFSSIDVRDKPCPVSVNTLSSNDNKLKQSSGQMLILLKIMPFLLNNMKGNIYVKFILELIEIVQIVFAPVISLQTVLRLKQMIEQHLKQFKQLFPDKNVTPKQHYMLHLPTQILSLGPLTRHMCMRFESKHCFFKQWSSKLNFKNVCKSLVNHNQLLECLVSGTTLRGMIRLNDTLLLGPDPLGTFIPIAVKSIHRKRMPVKEVRGGQTASFALKKIKRSSIRKGMVMVAPKLMPQATWEFEAEILVLHHPTTISPRYQAMVHCGSIRQTATILTMNRDCLRTGDKATVHFRFIKTPEYLHCDHKLVFREGRTKAVGTITKLLQAVNTQAAKAQQAKMLSNKKMFGTGANEEAGSSERPTSPNSAQLPVSIRQSDVYSELWFTRSLQAQQEPPDLHLYSEGGGVTARPLDGNVSLI</sequence>
<feature type="domain" description="Tr-type G" evidence="7">
    <location>
        <begin position="163"/>
        <end position="295"/>
    </location>
</feature>
<dbReference type="GO" id="GO:0003746">
    <property type="term" value="F:translation elongation factor activity"/>
    <property type="evidence" value="ECO:0007669"/>
    <property type="project" value="TreeGrafter"/>
</dbReference>
<dbReference type="InterPro" id="IPR050055">
    <property type="entry name" value="EF-Tu_GTPase"/>
</dbReference>
<feature type="domain" description="Translation elongation factor EFTu-like" evidence="8">
    <location>
        <begin position="750"/>
        <end position="817"/>
    </location>
</feature>
<dbReference type="Pfam" id="PF00009">
    <property type="entry name" value="GTP_EFTU"/>
    <property type="match status" value="1"/>
</dbReference>
<evidence type="ECO:0000256" key="6">
    <source>
        <dbReference type="SAM" id="MobiDB-lite"/>
    </source>
</evidence>
<dbReference type="Gene3D" id="2.40.30.10">
    <property type="entry name" value="Translation factors"/>
    <property type="match status" value="2"/>
</dbReference>
<evidence type="ECO:0000259" key="8">
    <source>
        <dbReference type="Pfam" id="PF03144"/>
    </source>
</evidence>
<comment type="function">
    <text evidence="5">Promotes degradation of target mRNA species. Plays a role in the regulation of circadian mRNA stability. Binds GTP and has GTPase activity.</text>
</comment>
<dbReference type="AlphaFoldDB" id="A0A7J5YUJ2"/>
<dbReference type="GO" id="GO:0003924">
    <property type="term" value="F:GTPase activity"/>
    <property type="evidence" value="ECO:0007669"/>
    <property type="project" value="InterPro"/>
</dbReference>
<dbReference type="Gene3D" id="3.40.50.300">
    <property type="entry name" value="P-loop containing nucleotide triphosphate hydrolases"/>
    <property type="match status" value="1"/>
</dbReference>
<dbReference type="EMBL" id="JAAKFY010000009">
    <property type="protein sequence ID" value="KAF3852873.1"/>
    <property type="molecule type" value="Genomic_DNA"/>
</dbReference>